<evidence type="ECO:0000256" key="3">
    <source>
        <dbReference type="ARBA" id="ARBA00022912"/>
    </source>
</evidence>
<reference evidence="6" key="1">
    <citation type="submission" date="2015-07" db="EMBL/GenBank/DDBJ databases">
        <title>MeaNS - Measles Nucleotide Surveillance Program.</title>
        <authorList>
            <person name="Tran T."/>
            <person name="Druce J."/>
        </authorList>
    </citation>
    <scope>NUCLEOTIDE SEQUENCE</scope>
    <source>
        <strain evidence="6">UCB-OBI-ISO-001</strain>
        <tissue evidence="6">Gonad</tissue>
    </source>
</reference>
<dbReference type="CDD" id="cd00143">
    <property type="entry name" value="PP2Cc"/>
    <property type="match status" value="1"/>
</dbReference>
<evidence type="ECO:0000256" key="2">
    <source>
        <dbReference type="ARBA" id="ARBA00022801"/>
    </source>
</evidence>
<organism evidence="6">
    <name type="scientific">Octopus bimaculoides</name>
    <name type="common">California two-spotted octopus</name>
    <dbReference type="NCBI Taxonomy" id="37653"/>
    <lineage>
        <taxon>Eukaryota</taxon>
        <taxon>Metazoa</taxon>
        <taxon>Spiralia</taxon>
        <taxon>Lophotrochozoa</taxon>
        <taxon>Mollusca</taxon>
        <taxon>Cephalopoda</taxon>
        <taxon>Coleoidea</taxon>
        <taxon>Octopodiformes</taxon>
        <taxon>Octopoda</taxon>
        <taxon>Incirrata</taxon>
        <taxon>Octopodidae</taxon>
        <taxon>Octopus</taxon>
    </lineage>
</organism>
<dbReference type="PROSITE" id="PS01032">
    <property type="entry name" value="PPM_1"/>
    <property type="match status" value="1"/>
</dbReference>
<keyword evidence="2 4" id="KW-0378">Hydrolase</keyword>
<protein>
    <recommendedName>
        <fullName evidence="5">PPM-type phosphatase domain-containing protein</fullName>
    </recommendedName>
</protein>
<dbReference type="OMA" id="GEQAMAP"/>
<dbReference type="GO" id="GO:0046872">
    <property type="term" value="F:metal ion binding"/>
    <property type="evidence" value="ECO:0007669"/>
    <property type="project" value="UniProtKB-KW"/>
</dbReference>
<accession>A0A0L8FUB3</accession>
<gene>
    <name evidence="6" type="ORF">OCBIM_22007795mg</name>
</gene>
<dbReference type="GO" id="GO:0004741">
    <property type="term" value="F:[pyruvate dehydrogenase (acetyl-transferring)]-phosphatase activity"/>
    <property type="evidence" value="ECO:0007669"/>
    <property type="project" value="TreeGrafter"/>
</dbReference>
<evidence type="ECO:0000259" key="5">
    <source>
        <dbReference type="PROSITE" id="PS51746"/>
    </source>
</evidence>
<dbReference type="OrthoDB" id="420076at2759"/>
<sequence>MNMRRLPPSWFTQLGSRVSDRKLCPVFCMRHGFNPCNCRRTASYSKLHQNNRYQKRFIHHTSRPVFSGPDSVENPRLAPLQVTSILRVNELSVDVNEGAVKYFESNQLQSNNPIEDRRGNAKFVGSPRFLFGVFDGHAGCACAQAISERLYYYIALMISPPHLIEKIVHLLKDRGLDIHSTGILNWYRGAHDYVNKELSPMYSKSLVKLANEILALYIEEESTIDDHLLSAFCRLDQDIVQEALPNYSKNVSNFEAMQIAFSGSCACVAMVDGINLYVANTGDCKAVLGVNVGDDQWEAKELSHDHNADNVQECRRLVNSHPNEGTHLIRNGRLLGDLAPLRAFGDVRYKWPARELKHVVKTMAYSTPYGNNLIPAHYHTPPYLTAEPELISRRLTPKDKFLVLATDGLWEMVTPEKVVKIIAGHMEGQQVHVNFRLPYSEITLSNINQILLKRKTSLANKAEDSNAATHLIRNALGPEHGRVSAMLTLPIHISRLYRDDITVTVVYFDTDYIRDHFHQTSGD</sequence>
<dbReference type="AlphaFoldDB" id="A0A0L8FUB3"/>
<dbReference type="EMBL" id="KQ426456">
    <property type="protein sequence ID" value="KOF68264.1"/>
    <property type="molecule type" value="Genomic_DNA"/>
</dbReference>
<dbReference type="KEGG" id="obi:106881099"/>
<dbReference type="Pfam" id="PF00481">
    <property type="entry name" value="PP2C"/>
    <property type="match status" value="1"/>
</dbReference>
<proteinExistence type="inferred from homology"/>
<keyword evidence="1" id="KW-0479">Metal-binding</keyword>
<dbReference type="PANTHER" id="PTHR13832">
    <property type="entry name" value="PROTEIN PHOSPHATASE 2C"/>
    <property type="match status" value="1"/>
</dbReference>
<dbReference type="GO" id="GO:0005739">
    <property type="term" value="C:mitochondrion"/>
    <property type="evidence" value="ECO:0007669"/>
    <property type="project" value="TreeGrafter"/>
</dbReference>
<dbReference type="PANTHER" id="PTHR13832:SF792">
    <property type="entry name" value="GM14286P"/>
    <property type="match status" value="1"/>
</dbReference>
<dbReference type="SUPFAM" id="SSF81606">
    <property type="entry name" value="PP2C-like"/>
    <property type="match status" value="1"/>
</dbReference>
<dbReference type="SMART" id="SM00332">
    <property type="entry name" value="PP2Cc"/>
    <property type="match status" value="1"/>
</dbReference>
<evidence type="ECO:0000256" key="1">
    <source>
        <dbReference type="ARBA" id="ARBA00022723"/>
    </source>
</evidence>
<dbReference type="PROSITE" id="PS51746">
    <property type="entry name" value="PPM_2"/>
    <property type="match status" value="1"/>
</dbReference>
<dbReference type="InterPro" id="IPR001932">
    <property type="entry name" value="PPM-type_phosphatase-like_dom"/>
</dbReference>
<comment type="similarity">
    <text evidence="4">Belongs to the PP2C family.</text>
</comment>
<evidence type="ECO:0000256" key="4">
    <source>
        <dbReference type="RuleBase" id="RU003465"/>
    </source>
</evidence>
<feature type="domain" description="PPM-type phosphatase" evidence="5">
    <location>
        <begin position="100"/>
        <end position="508"/>
    </location>
</feature>
<dbReference type="STRING" id="37653.A0A0L8FUB3"/>
<dbReference type="InterPro" id="IPR015655">
    <property type="entry name" value="PP2C"/>
</dbReference>
<evidence type="ECO:0000313" key="6">
    <source>
        <dbReference type="EMBL" id="KOF68264.1"/>
    </source>
</evidence>
<name>A0A0L8FUB3_OCTBM</name>
<dbReference type="Gene3D" id="3.60.40.10">
    <property type="entry name" value="PPM-type phosphatase domain"/>
    <property type="match status" value="1"/>
</dbReference>
<dbReference type="InterPro" id="IPR036457">
    <property type="entry name" value="PPM-type-like_dom_sf"/>
</dbReference>
<keyword evidence="3 4" id="KW-0904">Protein phosphatase</keyword>
<dbReference type="InterPro" id="IPR000222">
    <property type="entry name" value="PP2C_BS"/>
</dbReference>